<dbReference type="Proteomes" id="UP000663877">
    <property type="component" value="Unassembled WGS sequence"/>
</dbReference>
<dbReference type="EMBL" id="CAJNOI010000040">
    <property type="protein sequence ID" value="CAF0913434.1"/>
    <property type="molecule type" value="Genomic_DNA"/>
</dbReference>
<evidence type="ECO:0000256" key="1">
    <source>
        <dbReference type="SAM" id="MobiDB-lite"/>
    </source>
</evidence>
<reference evidence="3" key="1">
    <citation type="submission" date="2021-02" db="EMBL/GenBank/DDBJ databases">
        <authorList>
            <person name="Nowell W R."/>
        </authorList>
    </citation>
    <scope>NUCLEOTIDE SEQUENCE</scope>
</reference>
<sequence>MRISSRTLPNYTFDPATVDSPLLHTDESRDDNKEHEQIETQAKLAEEQGKITSKFPSSIYLHDPFGQMILDYCSILAYILIKRFKTSSTSE</sequence>
<keyword evidence="4" id="KW-1185">Reference proteome</keyword>
<feature type="compositionally biased region" description="Basic and acidic residues" evidence="1">
    <location>
        <begin position="24"/>
        <end position="38"/>
    </location>
</feature>
<dbReference type="Proteomes" id="UP000663832">
    <property type="component" value="Unassembled WGS sequence"/>
</dbReference>
<organism evidence="3 4">
    <name type="scientific">Adineta steineri</name>
    <dbReference type="NCBI Taxonomy" id="433720"/>
    <lineage>
        <taxon>Eukaryota</taxon>
        <taxon>Metazoa</taxon>
        <taxon>Spiralia</taxon>
        <taxon>Gnathifera</taxon>
        <taxon>Rotifera</taxon>
        <taxon>Eurotatoria</taxon>
        <taxon>Bdelloidea</taxon>
        <taxon>Adinetida</taxon>
        <taxon>Adinetidae</taxon>
        <taxon>Adineta</taxon>
    </lineage>
</organism>
<evidence type="ECO:0000313" key="3">
    <source>
        <dbReference type="EMBL" id="CAF1055617.1"/>
    </source>
</evidence>
<evidence type="ECO:0000313" key="4">
    <source>
        <dbReference type="Proteomes" id="UP000663832"/>
    </source>
</evidence>
<protein>
    <submittedName>
        <fullName evidence="3">Uncharacterized protein</fullName>
    </submittedName>
</protein>
<name>A0A814KSX0_9BILA</name>
<proteinExistence type="predicted"/>
<comment type="caution">
    <text evidence="3">The sequence shown here is derived from an EMBL/GenBank/DDBJ whole genome shotgun (WGS) entry which is preliminary data.</text>
</comment>
<feature type="region of interest" description="Disordered" evidence="1">
    <location>
        <begin position="1"/>
        <end position="38"/>
    </location>
</feature>
<evidence type="ECO:0000313" key="2">
    <source>
        <dbReference type="EMBL" id="CAF0913434.1"/>
    </source>
</evidence>
<feature type="compositionally biased region" description="Polar residues" evidence="1">
    <location>
        <begin position="1"/>
        <end position="10"/>
    </location>
</feature>
<dbReference type="OrthoDB" id="10282485at2759"/>
<dbReference type="AlphaFoldDB" id="A0A814KSX0"/>
<dbReference type="EMBL" id="CAJNOM010000104">
    <property type="protein sequence ID" value="CAF1055617.1"/>
    <property type="molecule type" value="Genomic_DNA"/>
</dbReference>
<accession>A0A814KSX0</accession>
<gene>
    <name evidence="2" type="ORF">BJG266_LOCUS11129</name>
    <name evidence="3" type="ORF">QVE165_LOCUS17865</name>
</gene>